<accession>A0ABU2HSV9</accession>
<dbReference type="EMBL" id="JAVQLW010000001">
    <property type="protein sequence ID" value="MDS9467389.1"/>
    <property type="molecule type" value="Genomic_DNA"/>
</dbReference>
<dbReference type="Pfam" id="PF04314">
    <property type="entry name" value="PCuAC"/>
    <property type="match status" value="1"/>
</dbReference>
<feature type="signal peptide" evidence="1">
    <location>
        <begin position="1"/>
        <end position="23"/>
    </location>
</feature>
<dbReference type="SUPFAM" id="SSF110087">
    <property type="entry name" value="DR1885-like metal-binding protein"/>
    <property type="match status" value="1"/>
</dbReference>
<comment type="caution">
    <text evidence="3">The sequence shown here is derived from an EMBL/GenBank/DDBJ whole genome shotgun (WGS) entry which is preliminary data.</text>
</comment>
<dbReference type="InterPro" id="IPR036182">
    <property type="entry name" value="PCuAC_sf"/>
</dbReference>
<sequence>MNTKILSALAGAFLTLTAVPALAHATLEQTEAPAGSDYKAIIRIGHGCGGKATKQLRVQIPEGFYDAKPMAKPGWKLKVVTGKYARPYDHHGTRTTEGAREIIWSGGELPDAWYDEFILRGTVGPDLVPGSTIYFPTIQECDGAKEAWIDVTGAEGVTNPAPALDVTERKAAALAHHDGHDQVDVETAGHAHERRDAGEQPGPIIKGELSISSPFARATLPGAKVAGGFLTIENGGQSEDRLIAASSPLAKRVEIHEMAMEGDVMRMRELPEGLVLPSGGTVELKPGGFHLMLQEIGEPLSEGMNVPVTLTFEKAGKVEVQLVVGPMNAKGGEHAQH</sequence>
<feature type="chain" id="PRO_5047100866" evidence="1">
    <location>
        <begin position="24"/>
        <end position="337"/>
    </location>
</feature>
<feature type="domain" description="YncI copper-binding" evidence="2">
    <location>
        <begin position="24"/>
        <end position="166"/>
    </location>
</feature>
<organism evidence="3 4">
    <name type="scientific">Paracoccus aurantius</name>
    <dbReference type="NCBI Taxonomy" id="3073814"/>
    <lineage>
        <taxon>Bacteria</taxon>
        <taxon>Pseudomonadati</taxon>
        <taxon>Pseudomonadota</taxon>
        <taxon>Alphaproteobacteria</taxon>
        <taxon>Rhodobacterales</taxon>
        <taxon>Paracoccaceae</taxon>
        <taxon>Paracoccus</taxon>
    </lineage>
</organism>
<keyword evidence="4" id="KW-1185">Reference proteome</keyword>
<dbReference type="InterPro" id="IPR012533">
    <property type="entry name" value="YcnI-copper_dom"/>
</dbReference>
<dbReference type="InterPro" id="IPR058248">
    <property type="entry name" value="Lxx211020-like"/>
</dbReference>
<dbReference type="Gene3D" id="2.60.40.1890">
    <property type="entry name" value="PCu(A)C copper chaperone"/>
    <property type="match status" value="1"/>
</dbReference>
<dbReference type="InterPro" id="IPR021174">
    <property type="entry name" value="UCP037139"/>
</dbReference>
<evidence type="ECO:0000313" key="4">
    <source>
        <dbReference type="Proteomes" id="UP001269144"/>
    </source>
</evidence>
<evidence type="ECO:0000313" key="3">
    <source>
        <dbReference type="EMBL" id="MDS9467389.1"/>
    </source>
</evidence>
<proteinExistence type="predicted"/>
<dbReference type="CDD" id="cd08545">
    <property type="entry name" value="YcnI_like"/>
    <property type="match status" value="1"/>
</dbReference>
<evidence type="ECO:0000256" key="1">
    <source>
        <dbReference type="SAM" id="SignalP"/>
    </source>
</evidence>
<keyword evidence="1" id="KW-0732">Signal</keyword>
<dbReference type="PANTHER" id="PTHR36302">
    <property type="entry name" value="BLR7088 PROTEIN"/>
    <property type="match status" value="1"/>
</dbReference>
<dbReference type="PANTHER" id="PTHR36302:SF1">
    <property type="entry name" value="COPPER CHAPERONE PCU(A)C"/>
    <property type="match status" value="1"/>
</dbReference>
<gene>
    <name evidence="3" type="ORF">RGQ15_07360</name>
</gene>
<dbReference type="InterPro" id="IPR007410">
    <property type="entry name" value="LpqE-like"/>
</dbReference>
<evidence type="ECO:0000259" key="2">
    <source>
        <dbReference type="Pfam" id="PF07987"/>
    </source>
</evidence>
<reference evidence="4" key="1">
    <citation type="submission" date="2023-07" db="EMBL/GenBank/DDBJ databases">
        <title>Paracoccus sp. MBLB3053 whole genome sequence.</title>
        <authorList>
            <person name="Hwang C.Y."/>
            <person name="Cho E.-S."/>
            <person name="Seo M.-J."/>
        </authorList>
    </citation>
    <scope>NUCLEOTIDE SEQUENCE [LARGE SCALE GENOMIC DNA]</scope>
    <source>
        <strain evidence="4">MBLB3053</strain>
    </source>
</reference>
<dbReference type="Pfam" id="PF07987">
    <property type="entry name" value="DUF1775"/>
    <property type="match status" value="1"/>
</dbReference>
<dbReference type="PIRSF" id="PIRSF037139">
    <property type="entry name" value="UCP037139"/>
    <property type="match status" value="1"/>
</dbReference>
<protein>
    <submittedName>
        <fullName evidence="3">DUF1775 domain-containing protein</fullName>
    </submittedName>
</protein>
<dbReference type="RefSeq" id="WP_311159565.1">
    <property type="nucleotide sequence ID" value="NZ_JAVQLW010000001.1"/>
</dbReference>
<dbReference type="InterPro" id="IPR038507">
    <property type="entry name" value="YcnI-like_sf"/>
</dbReference>
<name>A0ABU2HSV9_9RHOB</name>
<dbReference type="Proteomes" id="UP001269144">
    <property type="component" value="Unassembled WGS sequence"/>
</dbReference>
<dbReference type="Gene3D" id="2.60.40.2230">
    <property type="entry name" value="Uncharacterised protein YcnI-like PF07987, DUF1775"/>
    <property type="match status" value="1"/>
</dbReference>